<feature type="domain" description="N-acetyltransferase" evidence="1">
    <location>
        <begin position="18"/>
        <end position="176"/>
    </location>
</feature>
<evidence type="ECO:0000313" key="3">
    <source>
        <dbReference type="Proteomes" id="UP000596857"/>
    </source>
</evidence>
<keyword evidence="3" id="KW-1185">Reference proteome</keyword>
<dbReference type="Gene3D" id="3.40.630.30">
    <property type="match status" value="1"/>
</dbReference>
<protein>
    <submittedName>
        <fullName evidence="2">GNAT family N-acetyltransferase</fullName>
    </submittedName>
</protein>
<dbReference type="Proteomes" id="UP000596857">
    <property type="component" value="Unassembled WGS sequence"/>
</dbReference>
<dbReference type="InterPro" id="IPR000182">
    <property type="entry name" value="GNAT_dom"/>
</dbReference>
<dbReference type="InterPro" id="IPR051531">
    <property type="entry name" value="N-acetyltransferase"/>
</dbReference>
<dbReference type="InterPro" id="IPR016181">
    <property type="entry name" value="Acyl_CoA_acyltransferase"/>
</dbReference>
<dbReference type="Pfam" id="PF13302">
    <property type="entry name" value="Acetyltransf_3"/>
    <property type="match status" value="1"/>
</dbReference>
<gene>
    <name evidence="2" type="ORF">GC101_04015</name>
</gene>
<name>A0ABX1YAQ8_9BACL</name>
<dbReference type="SUPFAM" id="SSF55729">
    <property type="entry name" value="Acyl-CoA N-acyltransferases (Nat)"/>
    <property type="match status" value="1"/>
</dbReference>
<proteinExistence type="predicted"/>
<dbReference type="PANTHER" id="PTHR43792:SF1">
    <property type="entry name" value="N-ACETYLTRANSFERASE DOMAIN-CONTAINING PROTEIN"/>
    <property type="match status" value="1"/>
</dbReference>
<evidence type="ECO:0000313" key="2">
    <source>
        <dbReference type="EMBL" id="NOU78040.1"/>
    </source>
</evidence>
<dbReference type="PROSITE" id="PS51186">
    <property type="entry name" value="GNAT"/>
    <property type="match status" value="1"/>
</dbReference>
<organism evidence="2 3">
    <name type="scientific">Paenibacillus phytohabitans</name>
    <dbReference type="NCBI Taxonomy" id="2654978"/>
    <lineage>
        <taxon>Bacteria</taxon>
        <taxon>Bacillati</taxon>
        <taxon>Bacillota</taxon>
        <taxon>Bacilli</taxon>
        <taxon>Bacillales</taxon>
        <taxon>Paenibacillaceae</taxon>
        <taxon>Paenibacillus</taxon>
    </lineage>
</organism>
<dbReference type="EMBL" id="WHOB01000016">
    <property type="protein sequence ID" value="NOU78040.1"/>
    <property type="molecule type" value="Genomic_DNA"/>
</dbReference>
<dbReference type="PANTHER" id="PTHR43792">
    <property type="entry name" value="GNAT FAMILY, PUTATIVE (AFU_ORTHOLOGUE AFUA_3G00765)-RELATED-RELATED"/>
    <property type="match status" value="1"/>
</dbReference>
<evidence type="ECO:0000259" key="1">
    <source>
        <dbReference type="PROSITE" id="PS51186"/>
    </source>
</evidence>
<accession>A0ABX1YAQ8</accession>
<reference evidence="2 3" key="1">
    <citation type="submission" date="2019-10" db="EMBL/GenBank/DDBJ databases">
        <title>Description of Paenibacillus terricola sp. nov.</title>
        <authorList>
            <person name="Carlier A."/>
            <person name="Qi S."/>
        </authorList>
    </citation>
    <scope>NUCLEOTIDE SEQUENCE [LARGE SCALE GENOMIC DNA]</scope>
    <source>
        <strain evidence="2 3">LMG 31459</strain>
    </source>
</reference>
<comment type="caution">
    <text evidence="2">The sequence shown here is derived from an EMBL/GenBank/DDBJ whole genome shotgun (WGS) entry which is preliminary data.</text>
</comment>
<sequence length="180" mass="21266">MNRRAIMKLSEAFKTERLHFRLLNVEDVDVVYRQFSDPEMCKLFSEPPCSYEEAIEIIEHYASPEGKGYLRYGMFDIETDAFIGTCGYHYWDRELKQVEIGYDIWKEYWRQGYMSEALPVLIKLCFEHLNVDCIYILTHPHNAASMASVRKFGFEACEPCRDVEEEPQVCMSLMRGKWSD</sequence>